<feature type="transmembrane region" description="Helical" evidence="1">
    <location>
        <begin position="175"/>
        <end position="197"/>
    </location>
</feature>
<reference evidence="2 3" key="1">
    <citation type="submission" date="2013-02" db="EMBL/GenBank/DDBJ databases">
        <title>Genome sequence of Clostridium saccharoperbutylacetonicum N1-4(HMT).</title>
        <authorList>
            <person name="Poehlein A."/>
            <person name="Daniel R."/>
        </authorList>
    </citation>
    <scope>NUCLEOTIDE SEQUENCE [LARGE SCALE GENOMIC DNA]</scope>
    <source>
        <strain evidence="3">N1-4(HMT)</strain>
    </source>
</reference>
<dbReference type="InterPro" id="IPR009574">
    <property type="entry name" value="DUF1189"/>
</dbReference>
<dbReference type="HOGENOM" id="CLU_870695_0_0_9"/>
<evidence type="ECO:0008006" key="4">
    <source>
        <dbReference type="Google" id="ProtNLM"/>
    </source>
</evidence>
<gene>
    <name evidence="2" type="ORF">Cspa_c33050</name>
</gene>
<feature type="transmembrane region" description="Helical" evidence="1">
    <location>
        <begin position="32"/>
        <end position="49"/>
    </location>
</feature>
<dbReference type="Pfam" id="PF06691">
    <property type="entry name" value="DUF1189"/>
    <property type="match status" value="1"/>
</dbReference>
<protein>
    <recommendedName>
        <fullName evidence="4">DUF1189 domain-containing protein</fullName>
    </recommendedName>
</protein>
<evidence type="ECO:0000256" key="1">
    <source>
        <dbReference type="SAM" id="Phobius"/>
    </source>
</evidence>
<keyword evidence="1" id="KW-0812">Transmembrane</keyword>
<feature type="transmembrane region" description="Helical" evidence="1">
    <location>
        <begin position="234"/>
        <end position="250"/>
    </location>
</feature>
<dbReference type="KEGG" id="csr:Cspa_c33050"/>
<dbReference type="OrthoDB" id="1903376at2"/>
<accession>M1MQN6</accession>
<dbReference type="PATRIC" id="fig|931276.5.peg.3330"/>
<sequence>MKNKMGFRHKFVFSFFDFTAYKEFLAQGLGKSVLYIFLVTLIFSTLTNFKIIDTFNSQISDIHEVVLNKVPSFEFKNGQLSMDSKEPFYYKHNGDMLIIDTVNKTDTSALNQYNNGIYINSSKLVYRQNYTTIYTVDFSEYSDINLTNSSIAKILLILKVILPVILLIVNPIVSFLVNLAAVFIIIGPMSLLISSIMSIKSNYTTACTLGFYSITLPLLLEALINISGMEIDNFIVIFYIISIIYCYLALKEIKNTDKSNINLTH</sequence>
<dbReference type="AlphaFoldDB" id="M1MQN6"/>
<name>M1MQN6_9CLOT</name>
<dbReference type="STRING" id="36745.CLSAP_30720"/>
<dbReference type="eggNOG" id="COG5521">
    <property type="taxonomic scope" value="Bacteria"/>
</dbReference>
<dbReference type="Proteomes" id="UP000011728">
    <property type="component" value="Chromosome"/>
</dbReference>
<organism evidence="2 3">
    <name type="scientific">Clostridium saccharoperbutylacetonicum N1-4(HMT)</name>
    <dbReference type="NCBI Taxonomy" id="931276"/>
    <lineage>
        <taxon>Bacteria</taxon>
        <taxon>Bacillati</taxon>
        <taxon>Bacillota</taxon>
        <taxon>Clostridia</taxon>
        <taxon>Eubacteriales</taxon>
        <taxon>Clostridiaceae</taxon>
        <taxon>Clostridium</taxon>
    </lineage>
</organism>
<keyword evidence="1" id="KW-0472">Membrane</keyword>
<feature type="transmembrane region" description="Helical" evidence="1">
    <location>
        <begin position="151"/>
        <end position="169"/>
    </location>
</feature>
<dbReference type="RefSeq" id="WP_015393384.1">
    <property type="nucleotide sequence ID" value="NC_020291.1"/>
</dbReference>
<keyword evidence="3" id="KW-1185">Reference proteome</keyword>
<evidence type="ECO:0000313" key="2">
    <source>
        <dbReference type="EMBL" id="AGF57066.1"/>
    </source>
</evidence>
<dbReference type="EMBL" id="CP004121">
    <property type="protein sequence ID" value="AGF57066.1"/>
    <property type="molecule type" value="Genomic_DNA"/>
</dbReference>
<evidence type="ECO:0000313" key="3">
    <source>
        <dbReference type="Proteomes" id="UP000011728"/>
    </source>
</evidence>
<proteinExistence type="predicted"/>
<keyword evidence="1" id="KW-1133">Transmembrane helix</keyword>
<feature type="transmembrane region" description="Helical" evidence="1">
    <location>
        <begin position="209"/>
        <end position="228"/>
    </location>
</feature>